<feature type="domain" description="GYF" evidence="4">
    <location>
        <begin position="463"/>
        <end position="511"/>
    </location>
</feature>
<dbReference type="PANTHER" id="PTHR14445">
    <property type="entry name" value="GRB10 INTERACTING GYF PROTEIN"/>
    <property type="match status" value="1"/>
</dbReference>
<evidence type="ECO:0000256" key="3">
    <source>
        <dbReference type="SAM" id="MobiDB-lite"/>
    </source>
</evidence>
<dbReference type="InterPro" id="IPR051640">
    <property type="entry name" value="GRB10-interact_GYF"/>
</dbReference>
<dbReference type="CDD" id="cd00072">
    <property type="entry name" value="GYF"/>
    <property type="match status" value="1"/>
</dbReference>
<feature type="region of interest" description="Disordered" evidence="3">
    <location>
        <begin position="897"/>
        <end position="933"/>
    </location>
</feature>
<feature type="coiled-coil region" evidence="2">
    <location>
        <begin position="528"/>
        <end position="579"/>
    </location>
</feature>
<evidence type="ECO:0000256" key="2">
    <source>
        <dbReference type="SAM" id="Coils"/>
    </source>
</evidence>
<evidence type="ECO:0000256" key="1">
    <source>
        <dbReference type="ARBA" id="ARBA00038015"/>
    </source>
</evidence>
<dbReference type="InterPro" id="IPR035445">
    <property type="entry name" value="GYF-like_dom_sf"/>
</dbReference>
<feature type="region of interest" description="Disordered" evidence="3">
    <location>
        <begin position="391"/>
        <end position="410"/>
    </location>
</feature>
<feature type="compositionally biased region" description="Basic and acidic residues" evidence="3">
    <location>
        <begin position="656"/>
        <end position="673"/>
    </location>
</feature>
<feature type="compositionally biased region" description="Low complexity" evidence="3">
    <location>
        <begin position="643"/>
        <end position="653"/>
    </location>
</feature>
<dbReference type="PROSITE" id="PS50829">
    <property type="entry name" value="GYF"/>
    <property type="match status" value="1"/>
</dbReference>
<reference evidence="5" key="3">
    <citation type="submission" date="2025-09" db="UniProtKB">
        <authorList>
            <consortium name="Ensembl"/>
        </authorList>
    </citation>
    <scope>IDENTIFICATION</scope>
</reference>
<dbReference type="GeneTree" id="ENSGT00940000168947"/>
<feature type="compositionally biased region" description="Low complexity" evidence="3">
    <location>
        <begin position="1146"/>
        <end position="1164"/>
    </location>
</feature>
<feature type="region of interest" description="Disordered" evidence="3">
    <location>
        <begin position="616"/>
        <end position="681"/>
    </location>
</feature>
<keyword evidence="6" id="KW-1185">Reference proteome</keyword>
<dbReference type="SUPFAM" id="SSF55277">
    <property type="entry name" value="GYF domain"/>
    <property type="match status" value="1"/>
</dbReference>
<reference evidence="6" key="1">
    <citation type="submission" date="2003-08" db="EMBL/GenBank/DDBJ databases">
        <authorList>
            <person name="Birren B."/>
            <person name="Nusbaum C."/>
            <person name="Abebe A."/>
            <person name="Abouelleil A."/>
            <person name="Adekoya E."/>
            <person name="Ait-zahra M."/>
            <person name="Allen N."/>
            <person name="Allen T."/>
            <person name="An P."/>
            <person name="Anderson M."/>
            <person name="Anderson S."/>
            <person name="Arachchi H."/>
            <person name="Armbruster J."/>
            <person name="Bachantsang P."/>
            <person name="Baldwin J."/>
            <person name="Barry A."/>
            <person name="Bayul T."/>
            <person name="Blitshsteyn B."/>
            <person name="Bloom T."/>
            <person name="Blye J."/>
            <person name="Boguslavskiy L."/>
            <person name="Borowsky M."/>
            <person name="Boukhgalter B."/>
            <person name="Brunache A."/>
            <person name="Butler J."/>
            <person name="Calixte N."/>
            <person name="Calvo S."/>
            <person name="Camarata J."/>
            <person name="Campo K."/>
            <person name="Chang J."/>
            <person name="Cheshatsang Y."/>
            <person name="Citroen M."/>
            <person name="Collymore A."/>
            <person name="Considine T."/>
            <person name="Cook A."/>
            <person name="Cooke P."/>
            <person name="Corum B."/>
            <person name="Cuomo C."/>
            <person name="David R."/>
            <person name="Dawoe T."/>
            <person name="Degray S."/>
            <person name="Dodge S."/>
            <person name="Dooley K."/>
            <person name="Dorje P."/>
            <person name="Dorjee K."/>
            <person name="Dorris L."/>
            <person name="Duffey N."/>
            <person name="Dupes A."/>
            <person name="Elkins T."/>
            <person name="Engels R."/>
            <person name="Erickson J."/>
            <person name="Farina A."/>
            <person name="Faro S."/>
            <person name="Ferreira P."/>
            <person name="Fischer H."/>
            <person name="Fitzgerald M."/>
            <person name="Foley K."/>
            <person name="Gage D."/>
            <person name="Galagan J."/>
            <person name="Gearin G."/>
            <person name="Gnerre S."/>
            <person name="Gnirke A."/>
            <person name="Goyette A."/>
            <person name="Graham J."/>
            <person name="Grandbois E."/>
            <person name="Gyaltsen K."/>
            <person name="Hafez N."/>
            <person name="Hagopian D."/>
            <person name="Hagos B."/>
            <person name="Hall J."/>
            <person name="Hatcher B."/>
            <person name="Heller A."/>
            <person name="Higgins H."/>
            <person name="Honan T."/>
            <person name="Horn A."/>
            <person name="Houde N."/>
            <person name="Hughes L."/>
            <person name="Hulme W."/>
            <person name="Husby E."/>
            <person name="Iliev I."/>
            <person name="Jaffe D."/>
            <person name="Jones C."/>
            <person name="Kamal M."/>
            <person name="Kamat A."/>
            <person name="Kamvysselis M."/>
            <person name="Karlsson E."/>
            <person name="Kells C."/>
            <person name="Kieu A."/>
            <person name="Kisner P."/>
            <person name="Kodira C."/>
            <person name="Kulbokas E."/>
            <person name="Labutti K."/>
            <person name="Lama D."/>
            <person name="Landers T."/>
            <person name="Leger J."/>
            <person name="Levine S."/>
            <person name="Lewis D."/>
            <person name="Lewis T."/>
            <person name="Lindblad-toh K."/>
            <person name="Liu X."/>
            <person name="Lokyitsang T."/>
            <person name="Lokyitsang Y."/>
            <person name="Lucien O."/>
            <person name="Lui A."/>
            <person name="Ma L.J."/>
            <person name="Mabbitt R."/>
            <person name="Macdonald J."/>
            <person name="Maclean C."/>
            <person name="Major J."/>
            <person name="Manning J."/>
            <person name="Marabella R."/>
            <person name="Maru K."/>
            <person name="Matthews C."/>
            <person name="Mauceli E."/>
            <person name="Mccarthy M."/>
            <person name="Mcdonough S."/>
            <person name="Mcghee T."/>
            <person name="Meldrim J."/>
            <person name="Meneus L."/>
            <person name="Mesirov J."/>
            <person name="Mihalev A."/>
            <person name="Mihova T."/>
            <person name="Mikkelsen T."/>
            <person name="Mlenga V."/>
            <person name="Moru K."/>
            <person name="Mozes J."/>
            <person name="Mulrain L."/>
            <person name="Munson G."/>
            <person name="Naylor J."/>
            <person name="Newes C."/>
            <person name="Nguyen C."/>
            <person name="Nguyen N."/>
            <person name="Nguyen T."/>
            <person name="Nicol R."/>
            <person name="Nielsen C."/>
            <person name="Nizzari M."/>
            <person name="Norbu C."/>
            <person name="Norbu N."/>
            <person name="O'donnell P."/>
            <person name="Okoawo O."/>
            <person name="O'leary S."/>
            <person name="Omotosho B."/>
            <person name="O'neill K."/>
            <person name="Osman S."/>
            <person name="Parker S."/>
            <person name="Perrin D."/>
            <person name="Phunkhang P."/>
            <person name="Piqani B."/>
            <person name="Purcell S."/>
            <person name="Rachupka T."/>
            <person name="Ramasamy U."/>
            <person name="Rameau R."/>
            <person name="Ray V."/>
            <person name="Raymond C."/>
            <person name="Retta R."/>
            <person name="Richardson S."/>
            <person name="Rise C."/>
            <person name="Rodriguez J."/>
            <person name="Rogers J."/>
            <person name="Rogov P."/>
            <person name="Rutman M."/>
            <person name="Schupbach R."/>
            <person name="Seaman C."/>
            <person name="Settipalli S."/>
            <person name="Sharpe T."/>
            <person name="Sheridan J."/>
            <person name="Sherpa N."/>
            <person name="Shi J."/>
            <person name="Smirnov S."/>
            <person name="Smith C."/>
            <person name="Sougnez C."/>
            <person name="Spencer B."/>
            <person name="Stalker J."/>
            <person name="Stange-thomann N."/>
            <person name="Stavropoulos S."/>
            <person name="Stetson K."/>
            <person name="Stone C."/>
            <person name="Stone S."/>
            <person name="Stubbs M."/>
            <person name="Talamas J."/>
            <person name="Tchuinga P."/>
            <person name="Tenzing P."/>
            <person name="Tesfaye S."/>
            <person name="Theodore J."/>
            <person name="Thoulutsang Y."/>
            <person name="Topham K."/>
            <person name="Towey S."/>
            <person name="Tsamla T."/>
            <person name="Tsomo N."/>
            <person name="Vallee D."/>
            <person name="Vassiliev H."/>
            <person name="Venkataraman V."/>
            <person name="Vinson J."/>
            <person name="Vo A."/>
            <person name="Wade C."/>
            <person name="Wang S."/>
            <person name="Wangchuk T."/>
            <person name="Wangdi T."/>
            <person name="Whittaker C."/>
            <person name="Wilkinson J."/>
            <person name="Wu Y."/>
            <person name="Wyman D."/>
            <person name="Yadav S."/>
            <person name="Yang S."/>
            <person name="Yang X."/>
            <person name="Yeager S."/>
            <person name="Yee E."/>
            <person name="Young G."/>
            <person name="Zainoun J."/>
            <person name="Zembeck L."/>
            <person name="Zimmer A."/>
            <person name="Zody M."/>
            <person name="Lander E."/>
        </authorList>
    </citation>
    <scope>NUCLEOTIDE SEQUENCE [LARGE SCALE GENOMIC DNA]</scope>
</reference>
<feature type="compositionally biased region" description="Basic and acidic residues" evidence="3">
    <location>
        <begin position="774"/>
        <end position="849"/>
    </location>
</feature>
<feature type="compositionally biased region" description="Basic and acidic residues" evidence="3">
    <location>
        <begin position="267"/>
        <end position="278"/>
    </location>
</feature>
<name>H2Z8S0_CIOSA</name>
<feature type="compositionally biased region" description="Basic and acidic residues" evidence="3">
    <location>
        <begin position="302"/>
        <end position="328"/>
    </location>
</feature>
<feature type="compositionally biased region" description="Polar residues" evidence="3">
    <location>
        <begin position="1026"/>
        <end position="1044"/>
    </location>
</feature>
<feature type="compositionally biased region" description="Polar residues" evidence="3">
    <location>
        <begin position="290"/>
        <end position="301"/>
    </location>
</feature>
<feature type="region of interest" description="Disordered" evidence="3">
    <location>
        <begin position="1019"/>
        <end position="1044"/>
    </location>
</feature>
<evidence type="ECO:0000259" key="4">
    <source>
        <dbReference type="PROSITE" id="PS50829"/>
    </source>
</evidence>
<feature type="region of interest" description="Disordered" evidence="3">
    <location>
        <begin position="266"/>
        <end position="328"/>
    </location>
</feature>
<dbReference type="Pfam" id="PF02213">
    <property type="entry name" value="GYF"/>
    <property type="match status" value="1"/>
</dbReference>
<feature type="region of interest" description="Disordered" evidence="3">
    <location>
        <begin position="168"/>
        <end position="202"/>
    </location>
</feature>
<protein>
    <recommendedName>
        <fullName evidence="4">GYF domain-containing protein</fullName>
    </recommendedName>
</protein>
<feature type="compositionally biased region" description="Basic and acidic residues" evidence="3">
    <location>
        <begin position="1133"/>
        <end position="1145"/>
    </location>
</feature>
<dbReference type="GO" id="GO:0005829">
    <property type="term" value="C:cytosol"/>
    <property type="evidence" value="ECO:0007669"/>
    <property type="project" value="TreeGrafter"/>
</dbReference>
<feature type="region of interest" description="Disordered" evidence="3">
    <location>
        <begin position="1133"/>
        <end position="1174"/>
    </location>
</feature>
<keyword evidence="2" id="KW-0175">Coiled coil</keyword>
<dbReference type="AlphaFoldDB" id="H2Z8S0"/>
<evidence type="ECO:0000313" key="6">
    <source>
        <dbReference type="Proteomes" id="UP000007875"/>
    </source>
</evidence>
<evidence type="ECO:0000313" key="5">
    <source>
        <dbReference type="Ensembl" id="ENSCSAVP00000013985.1"/>
    </source>
</evidence>
<comment type="similarity">
    <text evidence="1">Belongs to the GIGYF family.</text>
</comment>
<proteinExistence type="inferred from homology"/>
<dbReference type="InterPro" id="IPR003169">
    <property type="entry name" value="GYF"/>
</dbReference>
<dbReference type="Ensembl" id="ENSCSAVT00000014145.1">
    <property type="protein sequence ID" value="ENSCSAVP00000013985.1"/>
    <property type="gene ID" value="ENSCSAVG00000008194.1"/>
</dbReference>
<feature type="compositionally biased region" description="Basic and acidic residues" evidence="3">
    <location>
        <begin position="170"/>
        <end position="179"/>
    </location>
</feature>
<dbReference type="PANTHER" id="PTHR14445:SF36">
    <property type="entry name" value="FI03272P-RELATED"/>
    <property type="match status" value="1"/>
</dbReference>
<feature type="region of interest" description="Disordered" evidence="3">
    <location>
        <begin position="728"/>
        <end position="885"/>
    </location>
</feature>
<dbReference type="Gene3D" id="3.30.1490.40">
    <property type="match status" value="1"/>
</dbReference>
<accession>H2Z8S0</accession>
<feature type="compositionally biased region" description="Low complexity" evidence="3">
    <location>
        <begin position="897"/>
        <end position="928"/>
    </location>
</feature>
<sequence>MSAETLNFGPQWLRDLSSGSNVTSPPPSPATQPIMKFKLAQHRYGREEMLALFEKSDYVPPELLHAPNIISEDALIPLSLIPLTEEDQRAFSGGVNSEVYRRSRGTRGSIPSGRGRSIPTRGRGRGRGELFSRSMSQNDEGPPFGRGSREFGRRESWDARGFNRNGYRGSWRDSGEERGGWNNDSFQRDRRPVNRTRSYGGPSKYEVRLMPEWADDADDSEVGVFDSSGAFQSVKSLFLKNYLDCVMLVSLFVVLDSLYLSADAISNDEKPDTGENEKQTSVAAQEDVTIETSPSEESSNQEPKKEIQKTPESPAKEPPKEAEPKVDQLSEVGERAAENGSEHKKPPAQLSSKGIFINIAHTYKTDQNSHLAHDPTILIKTLLLKHSLTYDRPNSQLKPNHRNSTDTVKQPPEEEVDHMIHHEMVNKTPITDPTVPLPTRLPPALDPMTLLQGSATPNVPDLAMKWFYKDPQGETQGPFSSQEMGEWFMAGYFTSTLLVKRACDPQFVPLGDLITRCGAVPFTTNSDVMKAQKQAELIKQQQQQMQLQMQMQKQQQLQQLQQQQQYQQQQQLIQQQKQQQILRIPTKTASTGSICEHRVPAELVRVSPLPIHIPAAPTTSQSIWDDDPTILRRPSPVPMATTQQQQQLEQSAAAKKKQEEEEEKAQREKEEMQRLQQAQEEARRLKMEELHKQHLMEEMQRQKPFTDSAHFFLKQIKIAFPFPQAELQRAKEEEEKAQREQEERRLKEEQRRQEEEAKARAAIAKLQEEEREEEEARRREEERIRRGVMEEEKRKKQAQEEHEKRLLHLKMVEEERRKRLQEEKEEALKRQKELEAQRLKEEAQRKQQEQLKNIKLPTTANWAEQQSTQQLHQQQQQMSVSEIQKLQERKEQERLLQEQQMRAISQRQQQQQQRGVWGASPTSYTAATPPTPSTMSLMEIQMEESRNQSRGQAKQPQPVGLICGFLGGHSINIFQKPELSLQAAVAWGGRTNPTSTGVWGNQGYQAPTQPTYWEQAPKAVTRKPAQPNNTKAPAQQQKKANNTSNENNTVLAHFQKQQTAAQSDPFVSWCVTEMRKLPTSADLDITTFVGFLRDLESPDEVKGYITSYLGDSKPVRDFAEAFLQRRIAAKKQQRLEEQKQQEKQKQQQQQQQQQQQAKKQQQAVWKRKQKKLQKVDPSILGFSVNAASGRVNMGEIDTPNDG</sequence>
<feature type="region of interest" description="Disordered" evidence="3">
    <location>
        <begin position="102"/>
        <end position="151"/>
    </location>
</feature>
<feature type="compositionally biased region" description="Basic and acidic residues" evidence="3">
    <location>
        <begin position="728"/>
        <end position="759"/>
    </location>
</feature>
<dbReference type="SMART" id="SM00444">
    <property type="entry name" value="GYF"/>
    <property type="match status" value="1"/>
</dbReference>
<reference evidence="5" key="2">
    <citation type="submission" date="2025-08" db="UniProtKB">
        <authorList>
            <consortium name="Ensembl"/>
        </authorList>
    </citation>
    <scope>IDENTIFICATION</scope>
</reference>
<dbReference type="Proteomes" id="UP000007875">
    <property type="component" value="Unassembled WGS sequence"/>
</dbReference>
<feature type="compositionally biased region" description="Low complexity" evidence="3">
    <location>
        <begin position="865"/>
        <end position="884"/>
    </location>
</feature>
<organism evidence="5 6">
    <name type="scientific">Ciona savignyi</name>
    <name type="common">Pacific transparent sea squirt</name>
    <dbReference type="NCBI Taxonomy" id="51511"/>
    <lineage>
        <taxon>Eukaryota</taxon>
        <taxon>Metazoa</taxon>
        <taxon>Chordata</taxon>
        <taxon>Tunicata</taxon>
        <taxon>Ascidiacea</taxon>
        <taxon>Phlebobranchia</taxon>
        <taxon>Cionidae</taxon>
        <taxon>Ciona</taxon>
    </lineage>
</organism>